<dbReference type="WBParaSite" id="ACRNAN_scaffold10779.g21394.t1">
    <property type="protein sequence ID" value="ACRNAN_scaffold10779.g21394.t1"/>
    <property type="gene ID" value="ACRNAN_scaffold10779.g21394"/>
</dbReference>
<evidence type="ECO:0000313" key="1">
    <source>
        <dbReference type="Proteomes" id="UP000887540"/>
    </source>
</evidence>
<name>A0A914CH03_9BILA</name>
<sequence>MDKPAKLNAASKETMNDYKKPFSFKKPCDDDCGHIHCKSPEGQDLEEKWKNEVHVETCESKLHHLMY</sequence>
<dbReference type="AlphaFoldDB" id="A0A914CH03"/>
<evidence type="ECO:0000313" key="2">
    <source>
        <dbReference type="WBParaSite" id="ACRNAN_scaffold10779.g21394.t1"/>
    </source>
</evidence>
<protein>
    <submittedName>
        <fullName evidence="2">Uncharacterized protein</fullName>
    </submittedName>
</protein>
<keyword evidence="1" id="KW-1185">Reference proteome</keyword>
<reference evidence="2" key="1">
    <citation type="submission" date="2022-11" db="UniProtKB">
        <authorList>
            <consortium name="WormBaseParasite"/>
        </authorList>
    </citation>
    <scope>IDENTIFICATION</scope>
</reference>
<proteinExistence type="predicted"/>
<dbReference type="Proteomes" id="UP000887540">
    <property type="component" value="Unplaced"/>
</dbReference>
<accession>A0A914CH03</accession>
<organism evidence="1 2">
    <name type="scientific">Acrobeloides nanus</name>
    <dbReference type="NCBI Taxonomy" id="290746"/>
    <lineage>
        <taxon>Eukaryota</taxon>
        <taxon>Metazoa</taxon>
        <taxon>Ecdysozoa</taxon>
        <taxon>Nematoda</taxon>
        <taxon>Chromadorea</taxon>
        <taxon>Rhabditida</taxon>
        <taxon>Tylenchina</taxon>
        <taxon>Cephalobomorpha</taxon>
        <taxon>Cephaloboidea</taxon>
        <taxon>Cephalobidae</taxon>
        <taxon>Acrobeloides</taxon>
    </lineage>
</organism>